<keyword evidence="5" id="KW-1185">Reference proteome</keyword>
<protein>
    <submittedName>
        <fullName evidence="2">Uncharacterized protein</fullName>
    </submittedName>
</protein>
<comment type="caution">
    <text evidence="2">The sequence shown here is derived from an EMBL/GenBank/DDBJ whole genome shotgun (WGS) entry which is preliminary data.</text>
</comment>
<sequence length="73" mass="8404">MQTHRGNQLQLKVFQLMRGRVFTKKSGANMCKLFTIRTRFKRERYPKKEPQEQILGQSLTRGSEAAFDSGGKG</sequence>
<dbReference type="Proteomes" id="UP000070572">
    <property type="component" value="Unassembled WGS sequence"/>
</dbReference>
<dbReference type="EMBL" id="LSDN01000005">
    <property type="protein sequence ID" value="KXB81778.1"/>
    <property type="molecule type" value="Genomic_DNA"/>
</dbReference>
<reference evidence="3 5" key="2">
    <citation type="submission" date="2017-09" db="EMBL/GenBank/DDBJ databases">
        <title>Bacterial strain isolated from the female urinary microbiota.</title>
        <authorList>
            <person name="Thomas-White K."/>
            <person name="Kumar N."/>
            <person name="Forster S."/>
            <person name="Putonti C."/>
            <person name="Lawley T."/>
            <person name="Wolfe A.J."/>
        </authorList>
    </citation>
    <scope>NUCLEOTIDE SEQUENCE [LARGE SCALE GENOMIC DNA]</scope>
    <source>
        <strain evidence="3 5">UMB0744</strain>
    </source>
</reference>
<name>A0AB34X414_9ACTO</name>
<evidence type="ECO:0000313" key="4">
    <source>
        <dbReference type="Proteomes" id="UP000070572"/>
    </source>
</evidence>
<proteinExistence type="predicted"/>
<organism evidence="2 4">
    <name type="scientific">Varibaculum cambriense</name>
    <dbReference type="NCBI Taxonomy" id="184870"/>
    <lineage>
        <taxon>Bacteria</taxon>
        <taxon>Bacillati</taxon>
        <taxon>Actinomycetota</taxon>
        <taxon>Actinomycetes</taxon>
        <taxon>Actinomycetales</taxon>
        <taxon>Actinomycetaceae</taxon>
        <taxon>Varibaculum</taxon>
    </lineage>
</organism>
<dbReference type="Proteomes" id="UP000243201">
    <property type="component" value="Unassembled WGS sequence"/>
</dbReference>
<dbReference type="AlphaFoldDB" id="A0AB34X414"/>
<gene>
    <name evidence="3" type="ORF">CJ240_07870</name>
    <name evidence="2" type="ORF">HMPREF1862_00204</name>
</gene>
<reference evidence="2 4" key="1">
    <citation type="submission" date="2016-01" db="EMBL/GenBank/DDBJ databases">
        <authorList>
            <person name="Mitreva M."/>
            <person name="Pepin K.H."/>
            <person name="Mihindukulasuriya K.A."/>
            <person name="Fulton R."/>
            <person name="Fronick C."/>
            <person name="O'Laughlin M."/>
            <person name="Miner T."/>
            <person name="Herter B."/>
            <person name="Rosa B.A."/>
            <person name="Cordes M."/>
            <person name="Tomlinson C."/>
            <person name="Wollam A."/>
            <person name="Palsikar V.B."/>
            <person name="Mardis E.R."/>
            <person name="Wilson R.K."/>
        </authorList>
    </citation>
    <scope>NUCLEOTIDE SEQUENCE [LARGE SCALE GENOMIC DNA]</scope>
    <source>
        <strain evidence="2 4">DNF00696</strain>
    </source>
</reference>
<feature type="region of interest" description="Disordered" evidence="1">
    <location>
        <begin position="45"/>
        <end position="73"/>
    </location>
</feature>
<evidence type="ECO:0000313" key="3">
    <source>
        <dbReference type="EMBL" id="PMB88921.1"/>
    </source>
</evidence>
<accession>A0AB34X414</accession>
<evidence type="ECO:0000313" key="5">
    <source>
        <dbReference type="Proteomes" id="UP000243201"/>
    </source>
</evidence>
<evidence type="ECO:0000313" key="2">
    <source>
        <dbReference type="EMBL" id="KXB81778.1"/>
    </source>
</evidence>
<dbReference type="EMBL" id="PNGC01000003">
    <property type="protein sequence ID" value="PMB88921.1"/>
    <property type="molecule type" value="Genomic_DNA"/>
</dbReference>
<evidence type="ECO:0000256" key="1">
    <source>
        <dbReference type="SAM" id="MobiDB-lite"/>
    </source>
</evidence>